<reference evidence="3" key="1">
    <citation type="journal article" date="2019" name="Int. J. Syst. Evol. Microbiol.">
        <title>The Global Catalogue of Microorganisms (GCM) 10K type strain sequencing project: providing services to taxonomists for standard genome sequencing and annotation.</title>
        <authorList>
            <consortium name="The Broad Institute Genomics Platform"/>
            <consortium name="The Broad Institute Genome Sequencing Center for Infectious Disease"/>
            <person name="Wu L."/>
            <person name="Ma J."/>
        </authorList>
    </citation>
    <scope>NUCLEOTIDE SEQUENCE [LARGE SCALE GENOMIC DNA]</scope>
    <source>
        <strain evidence="3">CGMCC 1.6375</strain>
    </source>
</reference>
<dbReference type="Pfam" id="PF18962">
    <property type="entry name" value="Por_Secre_tail"/>
    <property type="match status" value="1"/>
</dbReference>
<dbReference type="InterPro" id="IPR026444">
    <property type="entry name" value="Secre_tail"/>
</dbReference>
<organism evidence="2 3">
    <name type="scientific">Dyadobacter beijingensis</name>
    <dbReference type="NCBI Taxonomy" id="365489"/>
    <lineage>
        <taxon>Bacteria</taxon>
        <taxon>Pseudomonadati</taxon>
        <taxon>Bacteroidota</taxon>
        <taxon>Cytophagia</taxon>
        <taxon>Cytophagales</taxon>
        <taxon>Spirosomataceae</taxon>
        <taxon>Dyadobacter</taxon>
    </lineage>
</organism>
<dbReference type="PROSITE" id="PS50835">
    <property type="entry name" value="IG_LIKE"/>
    <property type="match status" value="1"/>
</dbReference>
<dbReference type="InterPro" id="IPR036179">
    <property type="entry name" value="Ig-like_dom_sf"/>
</dbReference>
<protein>
    <recommendedName>
        <fullName evidence="1">Ig-like domain-containing protein</fullName>
    </recommendedName>
</protein>
<evidence type="ECO:0000313" key="2">
    <source>
        <dbReference type="EMBL" id="GGN07222.1"/>
    </source>
</evidence>
<comment type="caution">
    <text evidence="2">The sequence shown here is derived from an EMBL/GenBank/DDBJ whole genome shotgun (WGS) entry which is preliminary data.</text>
</comment>
<dbReference type="Gene3D" id="2.60.40.10">
    <property type="entry name" value="Immunoglobulins"/>
    <property type="match status" value="2"/>
</dbReference>
<dbReference type="NCBIfam" id="TIGR04183">
    <property type="entry name" value="Por_Secre_tail"/>
    <property type="match status" value="1"/>
</dbReference>
<evidence type="ECO:0000313" key="3">
    <source>
        <dbReference type="Proteomes" id="UP000632339"/>
    </source>
</evidence>
<keyword evidence="3" id="KW-1185">Reference proteome</keyword>
<feature type="domain" description="Ig-like" evidence="1">
    <location>
        <begin position="666"/>
        <end position="731"/>
    </location>
</feature>
<dbReference type="InterPro" id="IPR007110">
    <property type="entry name" value="Ig-like_dom"/>
</dbReference>
<sequence length="910" mass="96100">MISTSITTATCPSNGAFTVNATAGTGATYQITSGPVGFPTGAQSSSTFEALLPGTYTVKVACSDDPNVFTTTTVVVPTSYVQVAASSVAADVCVGAGAGGVINTTITAGSASPYSYAYWVGDPAENDQNLTYQVQNTTSLTDAHAVPAFGNYNVRVKDACGVFITREVTVTRDIPENLCVTSARPRRDGMTCAELLTSIKLELTFSSLFSALPYGKSIDVEFYENTGTCASPVQGALIKTETYDNTSPFYPTVIVPNFINLLIVTKTPCGDVCTYCYDYGTSYQAVSINFSIQPRGCPASPSDPIPYSINISGGVNYVLPVTFTIKNSLGIDIAGSPYVATTEADLWHEFPNLPPDTYTVDGTDACGAPLSATLNSGTGTPVPLALGSIGGYAGCTTIEGRTTMSVYISGEMANYGNAVATIVAGPNLVGVAGVNRAWGVWEWPNAIPGATYTIEVNNLCGQTEQVTVTLPLSVQTLDQHTTATAEQLCGGTGNIVIAATNNGYGTFSFDVKNSANVTVGTGTVPGITISNLPPDTYTVNSHMIGCGPYDYSSQVEILPAGQGPVITKKIGIICEDANGDLTSTGNALLAFTGAKPLKFEYRLTSGTDADYVTLTGDSDGTETISGLTPYTSYTIRVTDNCGNSTVTQVTIGKLDPVKVENTLQPCAGSSYALSVPDMVDATYTWTKDGVTVSNQRSISFNPYQASDDGTYVCTINILGGCVTRVTTVQLSSTHCNQPLPVTLVSFEAAIVENKAVLTWKTTNEKDFSHFEIERGSTATSFSPIGHVDGNAGGRYSFVDKETLSDNQYYRLKMVDNDGTYAYSRIRSLNFNRNSSGVYPNPASDFLMVNARLSKTMKSVELVSANGSTVYKTTNVPASGINVSKFAQGIYLIKIKSRDGSEHIQKVFIAR</sequence>
<proteinExistence type="predicted"/>
<dbReference type="SUPFAM" id="SSF48726">
    <property type="entry name" value="Immunoglobulin"/>
    <property type="match status" value="1"/>
</dbReference>
<evidence type="ECO:0000259" key="1">
    <source>
        <dbReference type="PROSITE" id="PS50835"/>
    </source>
</evidence>
<accession>A0ABQ2IG97</accession>
<dbReference type="Proteomes" id="UP000632339">
    <property type="component" value="Unassembled WGS sequence"/>
</dbReference>
<dbReference type="InterPro" id="IPR013783">
    <property type="entry name" value="Ig-like_fold"/>
</dbReference>
<dbReference type="EMBL" id="BMLI01000002">
    <property type="protein sequence ID" value="GGN07222.1"/>
    <property type="molecule type" value="Genomic_DNA"/>
</dbReference>
<gene>
    <name evidence="2" type="ORF">GCM10010967_48390</name>
</gene>
<name>A0ABQ2IG97_9BACT</name>